<reference evidence="2" key="1">
    <citation type="journal article" date="2018" name="Environ. Microbiol.">
        <title>Sporulation capability and amylosome conservation among diverse human colonic and rumen isolates of the keystone starch-degrader Ruminococcus bromii.</title>
        <authorList>
            <person name="Mukhopadhya I."/>
            <person name="Morais S."/>
            <person name="Laverde-Gomez J."/>
            <person name="Sheridan P.O."/>
            <person name="Walker A.W."/>
            <person name="Kelly W."/>
            <person name="Klieve A.V."/>
            <person name="Ouwerkerk D."/>
            <person name="Duncan S.H."/>
            <person name="Louis P."/>
            <person name="Koropatkin N."/>
            <person name="Cockburn D."/>
            <person name="Kibler R."/>
            <person name="Cooper P.J."/>
            <person name="Sandoval C."/>
            <person name="Crost E."/>
            <person name="Juge N."/>
            <person name="Bayer E.A."/>
            <person name="Flint H.J."/>
        </authorList>
    </citation>
    <scope>NUCLEOTIDE SEQUENCE [LARGE SCALE GENOMIC DNA]</scope>
    <source>
        <strain evidence="2">ATCC 27255</strain>
    </source>
</reference>
<dbReference type="Proteomes" id="UP000233425">
    <property type="component" value="Unassembled WGS sequence"/>
</dbReference>
<sequence length="426" mass="47879">MFGIVYGSDSDNKIMNRFVDEYELWCNEGKNPDIASIDLDFALDLQKKRLDEKGVKIQTAFTDKETVKNEVPVNACTAYDMGECKSNIASKTYEVTEKYFKDGKKKKKIKDRFFFYTMITRLENRNSEVACSCPNCGAVSSVRELLDGCKNCKTRFIMDDLFPKVTNFYFVKTYSLANKSTKKVLAPYLLGGIAAVAAFTVWTVVKDGTFDPATANMLYEIGIRVIPVLLGGLLAGYLAWALKTLFGLFVGVAKSIPMIGPHFNCQKRLPWLMKEVNPNFSYEYFIGKVLALLKIMIFSDDYTNLAVYEGAPTENPFGDIVDIKYRGVSKLNSFNVTNGCCYVDMTVYATTVKNKNSSFRVKNEKFRLTVCRSVNAMDDGVFTMKKVTCKSCGASFDATRERNCPYCGNPYHLGNDDWVVVSFGKG</sequence>
<evidence type="ECO:0000313" key="2">
    <source>
        <dbReference type="EMBL" id="PKD26991.1"/>
    </source>
</evidence>
<dbReference type="EMBL" id="NNSR01000073">
    <property type="protein sequence ID" value="PKD26991.1"/>
    <property type="molecule type" value="Genomic_DNA"/>
</dbReference>
<protein>
    <recommendedName>
        <fullName evidence="4">Zinc ribbon domain-containing protein</fullName>
    </recommendedName>
</protein>
<evidence type="ECO:0000256" key="1">
    <source>
        <dbReference type="SAM" id="Phobius"/>
    </source>
</evidence>
<dbReference type="AlphaFoldDB" id="A0A2N0UJ36"/>
<comment type="caution">
    <text evidence="2">The sequence shown here is derived from an EMBL/GenBank/DDBJ whole genome shotgun (WGS) entry which is preliminary data.</text>
</comment>
<keyword evidence="1" id="KW-0472">Membrane</keyword>
<keyword evidence="1" id="KW-0812">Transmembrane</keyword>
<evidence type="ECO:0000313" key="3">
    <source>
        <dbReference type="Proteomes" id="UP000233425"/>
    </source>
</evidence>
<feature type="transmembrane region" description="Helical" evidence="1">
    <location>
        <begin position="185"/>
        <end position="205"/>
    </location>
</feature>
<accession>A0A2N0UJ36</accession>
<keyword evidence="1" id="KW-1133">Transmembrane helix</keyword>
<organism evidence="2 3">
    <name type="scientific">Ruminococcus bromii</name>
    <dbReference type="NCBI Taxonomy" id="40518"/>
    <lineage>
        <taxon>Bacteria</taxon>
        <taxon>Bacillati</taxon>
        <taxon>Bacillota</taxon>
        <taxon>Clostridia</taxon>
        <taxon>Eubacteriales</taxon>
        <taxon>Oscillospiraceae</taxon>
        <taxon>Ruminococcus</taxon>
    </lineage>
</organism>
<feature type="transmembrane region" description="Helical" evidence="1">
    <location>
        <begin position="225"/>
        <end position="250"/>
    </location>
</feature>
<keyword evidence="3" id="KW-1185">Reference proteome</keyword>
<proteinExistence type="predicted"/>
<name>A0A2N0UJ36_9FIRM</name>
<dbReference type="RefSeq" id="WP_101029768.1">
    <property type="nucleotide sequence ID" value="NZ_CABMMZ010000073.1"/>
</dbReference>
<gene>
    <name evidence="2" type="ORF">RBATCC27255_01858</name>
</gene>
<evidence type="ECO:0008006" key="4">
    <source>
        <dbReference type="Google" id="ProtNLM"/>
    </source>
</evidence>